<feature type="transmembrane region" description="Helical" evidence="1">
    <location>
        <begin position="211"/>
        <end position="228"/>
    </location>
</feature>
<feature type="transmembrane region" description="Helical" evidence="1">
    <location>
        <begin position="291"/>
        <end position="310"/>
    </location>
</feature>
<gene>
    <name evidence="2" type="ORF">GNZ18_34045</name>
</gene>
<dbReference type="RefSeq" id="WP_156220758.1">
    <property type="nucleotide sequence ID" value="NZ_WOFH01000015.1"/>
</dbReference>
<feature type="transmembrane region" description="Helical" evidence="1">
    <location>
        <begin position="60"/>
        <end position="77"/>
    </location>
</feature>
<feature type="transmembrane region" description="Helical" evidence="1">
    <location>
        <begin position="134"/>
        <end position="154"/>
    </location>
</feature>
<proteinExistence type="predicted"/>
<reference evidence="2 3" key="1">
    <citation type="submission" date="2019-11" db="EMBL/GenBank/DDBJ databases">
        <authorList>
            <person name="Cao P."/>
        </authorList>
    </citation>
    <scope>NUCLEOTIDE SEQUENCE [LARGE SCALE GENOMIC DNA]</scope>
    <source>
        <strain evidence="2 3">NEAU-AAG5</strain>
    </source>
</reference>
<keyword evidence="1" id="KW-0812">Transmembrane</keyword>
<comment type="caution">
    <text evidence="2">The sequence shown here is derived from an EMBL/GenBank/DDBJ whole genome shotgun (WGS) entry which is preliminary data.</text>
</comment>
<evidence type="ECO:0000313" key="3">
    <source>
        <dbReference type="Proteomes" id="UP000432015"/>
    </source>
</evidence>
<accession>A0A7K1LBL3</accession>
<keyword evidence="1" id="KW-1133">Transmembrane helix</keyword>
<keyword evidence="1" id="KW-0472">Membrane</keyword>
<feature type="transmembrane region" description="Helical" evidence="1">
    <location>
        <begin position="21"/>
        <end position="48"/>
    </location>
</feature>
<organism evidence="2 3">
    <name type="scientific">Actinomadura litoris</name>
    <dbReference type="NCBI Taxonomy" id="2678616"/>
    <lineage>
        <taxon>Bacteria</taxon>
        <taxon>Bacillati</taxon>
        <taxon>Actinomycetota</taxon>
        <taxon>Actinomycetes</taxon>
        <taxon>Streptosporangiales</taxon>
        <taxon>Thermomonosporaceae</taxon>
        <taxon>Actinomadura</taxon>
    </lineage>
</organism>
<sequence>MSLLISRQGPASHPENLSRIVLLLTGLQSLSATLALLLAGGYAAYTWIADWAWSCELDQVAAPLLFTGCAVVALGLARGRRAGVAIAAVLPAATQAWMLLWQAPLYDWPMQVFVMPLGELTGTPYPAMMFATDLLAMSSIPLGVLAAAVAVLGARYAGREAGNVRHWLPSMIFAILAIGALGMYELSFWIAELGDRKTLLFISGPVVRDRALAVAGAATVAVLLDILAAHSEGWWGRWAPGAAGVVLLVPAGWDVWEQARALLAPQGQSYSIEGALSVNDWTNPVSRGLNIAAWQAAALVLALAVLLGIARLSHVMRRSTTAMDAV</sequence>
<feature type="transmembrane region" description="Helical" evidence="1">
    <location>
        <begin position="84"/>
        <end position="103"/>
    </location>
</feature>
<name>A0A7K1LBL3_9ACTN</name>
<keyword evidence="3" id="KW-1185">Reference proteome</keyword>
<dbReference type="EMBL" id="WOFH01000015">
    <property type="protein sequence ID" value="MUN41575.1"/>
    <property type="molecule type" value="Genomic_DNA"/>
</dbReference>
<dbReference type="AlphaFoldDB" id="A0A7K1LBL3"/>
<protein>
    <submittedName>
        <fullName evidence="2">Uncharacterized protein</fullName>
    </submittedName>
</protein>
<dbReference type="Proteomes" id="UP000432015">
    <property type="component" value="Unassembled WGS sequence"/>
</dbReference>
<evidence type="ECO:0000313" key="2">
    <source>
        <dbReference type="EMBL" id="MUN41575.1"/>
    </source>
</evidence>
<evidence type="ECO:0000256" key="1">
    <source>
        <dbReference type="SAM" id="Phobius"/>
    </source>
</evidence>
<feature type="transmembrane region" description="Helical" evidence="1">
    <location>
        <begin position="235"/>
        <end position="253"/>
    </location>
</feature>
<feature type="transmembrane region" description="Helical" evidence="1">
    <location>
        <begin position="166"/>
        <end position="191"/>
    </location>
</feature>